<dbReference type="RefSeq" id="XP_012182292.1">
    <property type="nucleotide sequence ID" value="XM_012326902.1"/>
</dbReference>
<proteinExistence type="predicted"/>
<feature type="region of interest" description="Disordered" evidence="1">
    <location>
        <begin position="266"/>
        <end position="321"/>
    </location>
</feature>
<dbReference type="AlphaFoldDB" id="J4H3C0"/>
<feature type="compositionally biased region" description="Low complexity" evidence="1">
    <location>
        <begin position="616"/>
        <end position="626"/>
    </location>
</feature>
<feature type="compositionally biased region" description="Polar residues" evidence="1">
    <location>
        <begin position="434"/>
        <end position="451"/>
    </location>
</feature>
<dbReference type="Proteomes" id="UP000006352">
    <property type="component" value="Unassembled WGS sequence"/>
</dbReference>
<feature type="region of interest" description="Disordered" evidence="1">
    <location>
        <begin position="214"/>
        <end position="235"/>
    </location>
</feature>
<evidence type="ECO:0000313" key="2">
    <source>
        <dbReference type="EMBL" id="CCM03009.1"/>
    </source>
</evidence>
<feature type="compositionally biased region" description="Polar residues" evidence="1">
    <location>
        <begin position="271"/>
        <end position="285"/>
    </location>
</feature>
<gene>
    <name evidence="2" type="ORF">FIBRA_05126</name>
</gene>
<keyword evidence="3" id="KW-1185">Reference proteome</keyword>
<dbReference type="OrthoDB" id="3243413at2759"/>
<feature type="region of interest" description="Disordered" evidence="1">
    <location>
        <begin position="640"/>
        <end position="692"/>
    </location>
</feature>
<dbReference type="STRING" id="599839.J4H3C0"/>
<dbReference type="EMBL" id="HE797096">
    <property type="protein sequence ID" value="CCM03009.1"/>
    <property type="molecule type" value="Genomic_DNA"/>
</dbReference>
<feature type="compositionally biased region" description="Low complexity" evidence="1">
    <location>
        <begin position="478"/>
        <end position="492"/>
    </location>
</feature>
<feature type="region of interest" description="Disordered" evidence="1">
    <location>
        <begin position="407"/>
        <end position="626"/>
    </location>
</feature>
<protein>
    <submittedName>
        <fullName evidence="2">Uncharacterized protein</fullName>
    </submittedName>
</protein>
<feature type="compositionally biased region" description="Pro residues" evidence="1">
    <location>
        <begin position="509"/>
        <end position="534"/>
    </location>
</feature>
<dbReference type="InParanoid" id="J4H3C0"/>
<name>J4H3C0_9APHY</name>
<evidence type="ECO:0000256" key="1">
    <source>
        <dbReference type="SAM" id="MobiDB-lite"/>
    </source>
</evidence>
<feature type="compositionally biased region" description="Low complexity" evidence="1">
    <location>
        <begin position="214"/>
        <end position="224"/>
    </location>
</feature>
<dbReference type="HOGENOM" id="CLU_388288_0_0_1"/>
<dbReference type="GeneID" id="24097920"/>
<feature type="compositionally biased region" description="Polar residues" evidence="1">
    <location>
        <begin position="225"/>
        <end position="235"/>
    </location>
</feature>
<sequence>MPKRPVTPPPADDEPRYLTVVHPYPLHASMERESDRRAFVYWMATCIGKDDLYAFFHKPKSPNMVIIEVNRDFQGLQRVLGEHRWAEVLRNPSEEEKSKVSKVFFCKYRSGREVEKNGWKRVFIQDNWYETPEGMARWRAINDITVHPYPQTYRCEVPVEDRTREPLCRPLPVRDFPPPPPTRPLTVGSVAYYKSKTETKVPGNAWASGVPLSLRSSSPAASGSTMTARTSDGTGVSLGVSNMNAWSQNTMGYSPGPTLPPGLLIPPAVNVSRSPDGSAANSLASSPGDDWHVPPGLVRTSSKVSSSGESEEIVEPASASEGSSVVIVEDLADAMQGLLTNDGMPVAFEEQEAIPDGIEVDLWAEDPVVAPATPDETVWRCPTHFELCKRKLCTEYGAWARAQNRLKQQADREAKANKPGSNGKWRTGGRGPDTDSSSANKPGSWRSNTGRTRGVPPAKRGPIPARPAQLQPRPTANASSSRASPITSSAPACSANSVPPRPAHLARRPPSPPSREALPSPPPAAPTHTIPPKPARFNKKPAAASPAPVQTPPRPASGGSNQAEGQRGVPAAPWSANVGRPTSPGAVSDWGSVSEGPWGNDGHAPAASMRGKAPMQAPRQAPRAGAGNVWAMSPQYGIAGPSRGAPAPRPTSPGSVSEWGAVSEGPWGSNEDRGYDMEEPGMRTPPAGRSWADEMDAVDTMDARSEADEWDAVSAGPW</sequence>
<organism evidence="2 3">
    <name type="scientific">Fibroporia radiculosa</name>
    <dbReference type="NCBI Taxonomy" id="599839"/>
    <lineage>
        <taxon>Eukaryota</taxon>
        <taxon>Fungi</taxon>
        <taxon>Dikarya</taxon>
        <taxon>Basidiomycota</taxon>
        <taxon>Agaricomycotina</taxon>
        <taxon>Agaricomycetes</taxon>
        <taxon>Polyporales</taxon>
        <taxon>Fibroporiaceae</taxon>
        <taxon>Fibroporia</taxon>
    </lineage>
</organism>
<evidence type="ECO:0000313" key="3">
    <source>
        <dbReference type="Proteomes" id="UP000006352"/>
    </source>
</evidence>
<reference evidence="2 3" key="1">
    <citation type="journal article" date="2012" name="Appl. Environ. Microbiol.">
        <title>Short-read sequencing for genomic analysis of the brown rot fungus Fibroporia radiculosa.</title>
        <authorList>
            <person name="Tang J.D."/>
            <person name="Perkins A.D."/>
            <person name="Sonstegard T.S."/>
            <person name="Schroeder S.G."/>
            <person name="Burgess S.C."/>
            <person name="Diehl S.V."/>
        </authorList>
    </citation>
    <scope>NUCLEOTIDE SEQUENCE [LARGE SCALE GENOMIC DNA]</scope>
    <source>
        <strain evidence="2 3">TFFH 294</strain>
    </source>
</reference>
<accession>J4H3C0</accession>